<reference evidence="2" key="1">
    <citation type="submission" date="2021-11" db="EMBL/GenBank/DDBJ databases">
        <authorList>
            <person name="Herlambang A."/>
            <person name="Guo Y."/>
            <person name="Takashima Y."/>
            <person name="Nishizawa T."/>
        </authorList>
    </citation>
    <scope>NUCLEOTIDE SEQUENCE</scope>
    <source>
        <strain evidence="2">E1425</strain>
    </source>
</reference>
<dbReference type="Proteomes" id="UP000827284">
    <property type="component" value="Unassembled WGS sequence"/>
</dbReference>
<proteinExistence type="predicted"/>
<dbReference type="OrthoDB" id="5511684at2759"/>
<feature type="region of interest" description="Disordered" evidence="1">
    <location>
        <begin position="73"/>
        <end position="97"/>
    </location>
</feature>
<keyword evidence="3" id="KW-1185">Reference proteome</keyword>
<organism evidence="2 3">
    <name type="scientific">Entomortierella parvispora</name>
    <dbReference type="NCBI Taxonomy" id="205924"/>
    <lineage>
        <taxon>Eukaryota</taxon>
        <taxon>Fungi</taxon>
        <taxon>Fungi incertae sedis</taxon>
        <taxon>Mucoromycota</taxon>
        <taxon>Mortierellomycotina</taxon>
        <taxon>Mortierellomycetes</taxon>
        <taxon>Mortierellales</taxon>
        <taxon>Mortierellaceae</taxon>
        <taxon>Entomortierella</taxon>
    </lineage>
</organism>
<evidence type="ECO:0000256" key="1">
    <source>
        <dbReference type="SAM" id="MobiDB-lite"/>
    </source>
</evidence>
<dbReference type="AlphaFoldDB" id="A0A9P3HAU5"/>
<comment type="caution">
    <text evidence="2">The sequence shown here is derived from an EMBL/GenBank/DDBJ whole genome shotgun (WGS) entry which is preliminary data.</text>
</comment>
<dbReference type="EMBL" id="BQFW01000007">
    <property type="protein sequence ID" value="GJJ72932.1"/>
    <property type="molecule type" value="Genomic_DNA"/>
</dbReference>
<feature type="compositionally biased region" description="Polar residues" evidence="1">
    <location>
        <begin position="428"/>
        <end position="440"/>
    </location>
</feature>
<protein>
    <submittedName>
        <fullName evidence="2">Uncharacterized protein</fullName>
    </submittedName>
</protein>
<gene>
    <name evidence="2" type="ORF">EMPS_05290</name>
</gene>
<accession>A0A9P3HAU5</accession>
<feature type="region of interest" description="Disordered" evidence="1">
    <location>
        <begin position="312"/>
        <end position="348"/>
    </location>
</feature>
<reference evidence="2" key="2">
    <citation type="journal article" date="2022" name="Microbiol. Resour. Announc.">
        <title>Whole-Genome Sequence of Entomortierella parvispora E1425, a Mucoromycotan Fungus Associated with Burkholderiaceae-Related Endosymbiotic Bacteria.</title>
        <authorList>
            <person name="Herlambang A."/>
            <person name="Guo Y."/>
            <person name="Takashima Y."/>
            <person name="Narisawa K."/>
            <person name="Ohta H."/>
            <person name="Nishizawa T."/>
        </authorList>
    </citation>
    <scope>NUCLEOTIDE SEQUENCE</scope>
    <source>
        <strain evidence="2">E1425</strain>
    </source>
</reference>
<sequence>MFTRENITGKIITTAASFVHLATTTKIPTTATKTTPGLWNPSPVLRHRIHQATTLSLVHHHISAPGQSTLIRSMSSRQASPTLTTESDRTGTPDSGQQEVNYIALASDSESDIEIDLHSLPSTKTTPTPPKVPKHFRKSNAKIYDNISVYAPPDSNLIFRCSQKRADWYLSRNLARALSPTSIHLNFAPAGQGRVNDPYYLEERENKCVICGQETSEVGATMLHVVPEQYRKWFPLKMKSHASHDIVVACPECNANWDREAAVVRKKIVSLYKIPLEGVGWVKDYEAGAAKRAAGAIVADWNRRWSEHWNLQAGSSESQNQGDTQSTPAAESTELDSSSNGKKKKPKTKKLAVIPLERILALETTVADWWSSQHRYPAEDISTITGSLTTKRESGESDDLDELRKRQKQENGSAALTKRSSLEKEDSTGSPAKTLSTLSDESPAPAVDVPSPPPGATTVLSRQILQEALAAEALYKSADYKEHGQLVIAKVMASSSQFHSDKDESQETLRTWREAQPLSPTVDGWTDVAAFVRSWRKAFLEKTKPQHLSNEWRVENPVQ</sequence>
<evidence type="ECO:0000313" key="2">
    <source>
        <dbReference type="EMBL" id="GJJ72932.1"/>
    </source>
</evidence>
<name>A0A9P3HAU5_9FUNG</name>
<feature type="region of interest" description="Disordered" evidence="1">
    <location>
        <begin position="387"/>
        <end position="457"/>
    </location>
</feature>
<evidence type="ECO:0000313" key="3">
    <source>
        <dbReference type="Proteomes" id="UP000827284"/>
    </source>
</evidence>
<feature type="compositionally biased region" description="Polar residues" evidence="1">
    <location>
        <begin position="312"/>
        <end position="340"/>
    </location>
</feature>
<feature type="compositionally biased region" description="Polar residues" evidence="1">
    <location>
        <begin position="73"/>
        <end position="85"/>
    </location>
</feature>